<dbReference type="PANTHER" id="PTHR43227">
    <property type="entry name" value="BLL4140 PROTEIN"/>
    <property type="match status" value="1"/>
</dbReference>
<evidence type="ECO:0000313" key="11">
    <source>
        <dbReference type="Proteomes" id="UP000196710"/>
    </source>
</evidence>
<dbReference type="AlphaFoldDB" id="A0A1Z2XWE2"/>
<feature type="domain" description="ABC transmembrane type-1" evidence="8">
    <location>
        <begin position="57"/>
        <end position="275"/>
    </location>
</feature>
<evidence type="ECO:0000256" key="3">
    <source>
        <dbReference type="ARBA" id="ARBA00022475"/>
    </source>
</evidence>
<protein>
    <submittedName>
        <fullName evidence="10">Sugar ABC transporter permease</fullName>
    </submittedName>
</protein>
<dbReference type="InterPro" id="IPR050809">
    <property type="entry name" value="UgpAE/MalFG_permease"/>
</dbReference>
<feature type="transmembrane region" description="Helical" evidence="7">
    <location>
        <begin position="94"/>
        <end position="117"/>
    </location>
</feature>
<comment type="subcellular location">
    <subcellularLocation>
        <location evidence="1 7">Cell membrane</location>
        <topology evidence="1 7">Multi-pass membrane protein</topology>
    </subcellularLocation>
</comment>
<dbReference type="SUPFAM" id="SSF161098">
    <property type="entry name" value="MetI-like"/>
    <property type="match status" value="1"/>
</dbReference>
<dbReference type="InterPro" id="IPR000515">
    <property type="entry name" value="MetI-like"/>
</dbReference>
<feature type="transmembrane region" description="Helical" evidence="7">
    <location>
        <begin position="198"/>
        <end position="217"/>
    </location>
</feature>
<evidence type="ECO:0000313" key="10">
    <source>
        <dbReference type="EMBL" id="QQR30570.1"/>
    </source>
</evidence>
<dbReference type="Proteomes" id="UP000196710">
    <property type="component" value="Chromosome"/>
</dbReference>
<evidence type="ECO:0000313" key="12">
    <source>
        <dbReference type="Proteomes" id="UP000596035"/>
    </source>
</evidence>
<evidence type="ECO:0000256" key="4">
    <source>
        <dbReference type="ARBA" id="ARBA00022692"/>
    </source>
</evidence>
<dbReference type="GO" id="GO:0005886">
    <property type="term" value="C:plasma membrane"/>
    <property type="evidence" value="ECO:0007669"/>
    <property type="project" value="UniProtKB-SubCell"/>
</dbReference>
<keyword evidence="6 7" id="KW-0472">Membrane</keyword>
<name>A0A1Z2XWE2_9FIRM</name>
<comment type="similarity">
    <text evidence="7">Belongs to the binding-protein-dependent transport system permease family.</text>
</comment>
<dbReference type="Pfam" id="PF00528">
    <property type="entry name" value="BPD_transp_1"/>
    <property type="match status" value="1"/>
</dbReference>
<reference evidence="11" key="2">
    <citation type="submission" date="2017-05" db="EMBL/GenBank/DDBJ databases">
        <title>Improved OligoMM genomes.</title>
        <authorList>
            <person name="Garzetti D."/>
        </authorList>
    </citation>
    <scope>NUCLEOTIDE SEQUENCE [LARGE SCALE GENOMIC DNA]</scope>
    <source>
        <strain evidence="11">KB18</strain>
    </source>
</reference>
<dbReference type="EMBL" id="CP065321">
    <property type="protein sequence ID" value="QQR30570.1"/>
    <property type="molecule type" value="Genomic_DNA"/>
</dbReference>
<evidence type="ECO:0000256" key="6">
    <source>
        <dbReference type="ARBA" id="ARBA00023136"/>
    </source>
</evidence>
<proteinExistence type="inferred from homology"/>
<evidence type="ECO:0000256" key="5">
    <source>
        <dbReference type="ARBA" id="ARBA00022989"/>
    </source>
</evidence>
<feature type="transmembrane region" description="Helical" evidence="7">
    <location>
        <begin position="6"/>
        <end position="24"/>
    </location>
</feature>
<dbReference type="EMBL" id="CP021422">
    <property type="protein sequence ID" value="ASB42750.1"/>
    <property type="molecule type" value="Genomic_DNA"/>
</dbReference>
<dbReference type="Gene3D" id="1.10.3720.10">
    <property type="entry name" value="MetI-like"/>
    <property type="match status" value="1"/>
</dbReference>
<feature type="transmembrane region" description="Helical" evidence="7">
    <location>
        <begin position="61"/>
        <end position="82"/>
    </location>
</feature>
<reference evidence="10 12" key="3">
    <citation type="submission" date="2020-11" db="EMBL/GenBank/DDBJ databases">
        <title>Closed and high quality bacterial genomes of the OMM12 community.</title>
        <authorList>
            <person name="Marbouty M."/>
            <person name="Lamy-Besnier Q."/>
            <person name="Debarbieux L."/>
            <person name="Koszul R."/>
        </authorList>
    </citation>
    <scope>NUCLEOTIDE SEQUENCE [LARGE SCALE GENOMIC DNA]</scope>
    <source>
        <strain evidence="10 12">KB18</strain>
    </source>
</reference>
<dbReference type="PROSITE" id="PS50928">
    <property type="entry name" value="ABC_TM1"/>
    <property type="match status" value="1"/>
</dbReference>
<evidence type="ECO:0000256" key="1">
    <source>
        <dbReference type="ARBA" id="ARBA00004651"/>
    </source>
</evidence>
<dbReference type="CDD" id="cd06261">
    <property type="entry name" value="TM_PBP2"/>
    <property type="match status" value="1"/>
</dbReference>
<keyword evidence="3" id="KW-1003">Cell membrane</keyword>
<organism evidence="10 12">
    <name type="scientific">Acutalibacter muris</name>
    <dbReference type="NCBI Taxonomy" id="1796620"/>
    <lineage>
        <taxon>Bacteria</taxon>
        <taxon>Bacillati</taxon>
        <taxon>Bacillota</taxon>
        <taxon>Clostridia</taxon>
        <taxon>Eubacteriales</taxon>
        <taxon>Acutalibacteraceae</taxon>
        <taxon>Acutalibacter</taxon>
    </lineage>
</organism>
<dbReference type="KEGG" id="amur:ADH66_11930"/>
<keyword evidence="4 7" id="KW-0812">Transmembrane</keyword>
<evidence type="ECO:0000259" key="8">
    <source>
        <dbReference type="PROSITE" id="PS50928"/>
    </source>
</evidence>
<reference evidence="9" key="1">
    <citation type="journal article" date="2017" name="Genome Announc.">
        <title>High-Quality Whole-Genome Sequences of the Oligo-Mouse-Microbiota Bacterial Community.</title>
        <authorList>
            <person name="Garzetti D."/>
            <person name="Brugiroux S."/>
            <person name="Bunk B."/>
            <person name="Pukall R."/>
            <person name="McCoy K.D."/>
            <person name="Macpherson A.J."/>
            <person name="Stecher B."/>
        </authorList>
    </citation>
    <scope>NUCLEOTIDE SEQUENCE</scope>
    <source>
        <strain evidence="9">KB18</strain>
    </source>
</reference>
<dbReference type="PANTHER" id="PTHR43227:SF11">
    <property type="entry name" value="BLL4140 PROTEIN"/>
    <property type="match status" value="1"/>
</dbReference>
<keyword evidence="11" id="KW-1185">Reference proteome</keyword>
<gene>
    <name evidence="9" type="ORF">ADH66_11930</name>
    <name evidence="10" type="ORF">I5Q82_02240</name>
</gene>
<keyword evidence="2 7" id="KW-0813">Transport</keyword>
<keyword evidence="5 7" id="KW-1133">Transmembrane helix</keyword>
<accession>A0A1Z2XWE2</accession>
<evidence type="ECO:0000256" key="7">
    <source>
        <dbReference type="RuleBase" id="RU363032"/>
    </source>
</evidence>
<sequence length="289" mass="32279">MMIPGFIYLFINNYLPMAGLVVAFKQYDARKGIFGSDFIGFQNFKYLFATKDALVITRNTLLYNAAFIVLNTVLSIFIAILLSELFSIGARKLYQSVILLPFLISTVIAGYIVYGFLSADSGFINKSVLPLLGIDDISWYNEPKYWPVVITFVYIWKNVGYNCIIYLSAIIGIDRQYYEAAALEGAGKIRQIFSITLPMIKSVTIMLILLAIGRIFYADFGLFYQVPMNSGALFPTTNVIDTYVYRSLIQIGNIGMSSAAGFYQSIVGLVLVSVSNLVIRKVDPESALF</sequence>
<evidence type="ECO:0000313" key="9">
    <source>
        <dbReference type="EMBL" id="ASB42750.1"/>
    </source>
</evidence>
<dbReference type="Proteomes" id="UP000596035">
    <property type="component" value="Chromosome"/>
</dbReference>
<feature type="transmembrane region" description="Helical" evidence="7">
    <location>
        <begin position="262"/>
        <end position="279"/>
    </location>
</feature>
<dbReference type="InterPro" id="IPR035906">
    <property type="entry name" value="MetI-like_sf"/>
</dbReference>
<evidence type="ECO:0000256" key="2">
    <source>
        <dbReference type="ARBA" id="ARBA00022448"/>
    </source>
</evidence>
<dbReference type="GO" id="GO:0055085">
    <property type="term" value="P:transmembrane transport"/>
    <property type="evidence" value="ECO:0007669"/>
    <property type="project" value="InterPro"/>
</dbReference>